<feature type="compositionally biased region" description="Polar residues" evidence="1">
    <location>
        <begin position="1"/>
        <end position="10"/>
    </location>
</feature>
<reference evidence="3" key="1">
    <citation type="journal article" date="2005" name="Nature">
        <title>The map-based sequence of the rice genome.</title>
        <authorList>
            <consortium name="International rice genome sequencing project (IRGSP)"/>
            <person name="Matsumoto T."/>
            <person name="Wu J."/>
            <person name="Kanamori H."/>
            <person name="Katayose Y."/>
            <person name="Fujisawa M."/>
            <person name="Namiki N."/>
            <person name="Mizuno H."/>
            <person name="Yamamoto K."/>
            <person name="Antonio B.A."/>
            <person name="Baba T."/>
            <person name="Sakata K."/>
            <person name="Nagamura Y."/>
            <person name="Aoki H."/>
            <person name="Arikawa K."/>
            <person name="Arita K."/>
            <person name="Bito T."/>
            <person name="Chiden Y."/>
            <person name="Fujitsuka N."/>
            <person name="Fukunaka R."/>
            <person name="Hamada M."/>
            <person name="Harada C."/>
            <person name="Hayashi A."/>
            <person name="Hijishita S."/>
            <person name="Honda M."/>
            <person name="Hosokawa S."/>
            <person name="Ichikawa Y."/>
            <person name="Idonuma A."/>
            <person name="Iijima M."/>
            <person name="Ikeda M."/>
            <person name="Ikeno M."/>
            <person name="Ito K."/>
            <person name="Ito S."/>
            <person name="Ito T."/>
            <person name="Ito Y."/>
            <person name="Ito Y."/>
            <person name="Iwabuchi A."/>
            <person name="Kamiya K."/>
            <person name="Karasawa W."/>
            <person name="Kurita K."/>
            <person name="Katagiri S."/>
            <person name="Kikuta A."/>
            <person name="Kobayashi H."/>
            <person name="Kobayashi N."/>
            <person name="Machita K."/>
            <person name="Maehara T."/>
            <person name="Masukawa M."/>
            <person name="Mizubayashi T."/>
            <person name="Mukai Y."/>
            <person name="Nagasaki H."/>
            <person name="Nagata Y."/>
            <person name="Naito S."/>
            <person name="Nakashima M."/>
            <person name="Nakama Y."/>
            <person name="Nakamichi Y."/>
            <person name="Nakamura M."/>
            <person name="Meguro A."/>
            <person name="Negishi M."/>
            <person name="Ohta I."/>
            <person name="Ohta T."/>
            <person name="Okamoto M."/>
            <person name="Ono N."/>
            <person name="Saji S."/>
            <person name="Sakaguchi M."/>
            <person name="Sakai K."/>
            <person name="Shibata M."/>
            <person name="Shimokawa T."/>
            <person name="Song J."/>
            <person name="Takazaki Y."/>
            <person name="Terasawa K."/>
            <person name="Tsugane M."/>
            <person name="Tsuji K."/>
            <person name="Ueda S."/>
            <person name="Waki K."/>
            <person name="Yamagata H."/>
            <person name="Yamamoto M."/>
            <person name="Yamamoto S."/>
            <person name="Yamane H."/>
            <person name="Yoshiki S."/>
            <person name="Yoshihara R."/>
            <person name="Yukawa K."/>
            <person name="Zhong H."/>
            <person name="Yano M."/>
            <person name="Yuan Q."/>
            <person name="Ouyang S."/>
            <person name="Liu J."/>
            <person name="Jones K.M."/>
            <person name="Gansberger K."/>
            <person name="Moffat K."/>
            <person name="Hill J."/>
            <person name="Bera J."/>
            <person name="Fadrosh D."/>
            <person name="Jin S."/>
            <person name="Johri S."/>
            <person name="Kim M."/>
            <person name="Overton L."/>
            <person name="Reardon M."/>
            <person name="Tsitrin T."/>
            <person name="Vuong H."/>
            <person name="Weaver B."/>
            <person name="Ciecko A."/>
            <person name="Tallon L."/>
            <person name="Jackson J."/>
            <person name="Pai G."/>
            <person name="Aken S.V."/>
            <person name="Utterback T."/>
            <person name="Reidmuller S."/>
            <person name="Feldblyum T."/>
            <person name="Hsiao J."/>
            <person name="Zismann V."/>
            <person name="Iobst S."/>
            <person name="de Vazeille A.R."/>
            <person name="Buell C.R."/>
            <person name="Ying K."/>
            <person name="Li Y."/>
            <person name="Lu T."/>
            <person name="Huang Y."/>
            <person name="Zhao Q."/>
            <person name="Feng Q."/>
            <person name="Zhang L."/>
            <person name="Zhu J."/>
            <person name="Weng Q."/>
            <person name="Mu J."/>
            <person name="Lu Y."/>
            <person name="Fan D."/>
            <person name="Liu Y."/>
            <person name="Guan J."/>
            <person name="Zhang Y."/>
            <person name="Yu S."/>
            <person name="Liu X."/>
            <person name="Zhang Y."/>
            <person name="Hong G."/>
            <person name="Han B."/>
            <person name="Choisne N."/>
            <person name="Demange N."/>
            <person name="Orjeda G."/>
            <person name="Samain S."/>
            <person name="Cattolico L."/>
            <person name="Pelletier E."/>
            <person name="Couloux A."/>
            <person name="Segurens B."/>
            <person name="Wincker P."/>
            <person name="D'Hont A."/>
            <person name="Scarpelli C."/>
            <person name="Weissenbach J."/>
            <person name="Salanoubat M."/>
            <person name="Quetier F."/>
            <person name="Yu Y."/>
            <person name="Kim H.R."/>
            <person name="Rambo T."/>
            <person name="Currie J."/>
            <person name="Collura K."/>
            <person name="Luo M."/>
            <person name="Yang T."/>
            <person name="Ammiraju J.S.S."/>
            <person name="Engler F."/>
            <person name="Soderlund C."/>
            <person name="Wing R.A."/>
            <person name="Palmer L.E."/>
            <person name="de la Bastide M."/>
            <person name="Spiegel L."/>
            <person name="Nascimento L."/>
            <person name="Zutavern T."/>
            <person name="O'Shaughnessy A."/>
            <person name="Dike S."/>
            <person name="Dedhia N."/>
            <person name="Preston R."/>
            <person name="Balija V."/>
            <person name="McCombie W.R."/>
            <person name="Chow T."/>
            <person name="Chen H."/>
            <person name="Chung M."/>
            <person name="Chen C."/>
            <person name="Shaw J."/>
            <person name="Wu H."/>
            <person name="Hsiao K."/>
            <person name="Chao Y."/>
            <person name="Chu M."/>
            <person name="Cheng C."/>
            <person name="Hour A."/>
            <person name="Lee P."/>
            <person name="Lin S."/>
            <person name="Lin Y."/>
            <person name="Liou J."/>
            <person name="Liu S."/>
            <person name="Hsing Y."/>
            <person name="Raghuvanshi S."/>
            <person name="Mohanty A."/>
            <person name="Bharti A.K."/>
            <person name="Gaur A."/>
            <person name="Gupta V."/>
            <person name="Kumar D."/>
            <person name="Ravi V."/>
            <person name="Vij S."/>
            <person name="Kapur A."/>
            <person name="Khurana P."/>
            <person name="Khurana P."/>
            <person name="Khurana J.P."/>
            <person name="Tyagi A.K."/>
            <person name="Gaikwad K."/>
            <person name="Singh A."/>
            <person name="Dalal V."/>
            <person name="Srivastava S."/>
            <person name="Dixit A."/>
            <person name="Pal A.K."/>
            <person name="Ghazi I.A."/>
            <person name="Yadav M."/>
            <person name="Pandit A."/>
            <person name="Bhargava A."/>
            <person name="Sureshbabu K."/>
            <person name="Batra K."/>
            <person name="Sharma T.R."/>
            <person name="Mohapatra T."/>
            <person name="Singh N.K."/>
            <person name="Messing J."/>
            <person name="Nelson A.B."/>
            <person name="Fuks G."/>
            <person name="Kavchok S."/>
            <person name="Keizer G."/>
            <person name="Linton E."/>
            <person name="Llaca V."/>
            <person name="Song R."/>
            <person name="Tanyolac B."/>
            <person name="Young S."/>
            <person name="Ho-Il K."/>
            <person name="Hahn J.H."/>
            <person name="Sangsakoo G."/>
            <person name="Vanavichit A."/>
            <person name="de Mattos Luiz.A.T."/>
            <person name="Zimmer P.D."/>
            <person name="Malone G."/>
            <person name="Dellagostin O."/>
            <person name="de Oliveira A.C."/>
            <person name="Bevan M."/>
            <person name="Bancroft I."/>
            <person name="Minx P."/>
            <person name="Cordum H."/>
            <person name="Wilson R."/>
            <person name="Cheng Z."/>
            <person name="Jin W."/>
            <person name="Jiang J."/>
            <person name="Leong S.A."/>
            <person name="Iwama H."/>
            <person name="Gojobori T."/>
            <person name="Itoh T."/>
            <person name="Niimura Y."/>
            <person name="Fujii Y."/>
            <person name="Habara T."/>
            <person name="Sakai H."/>
            <person name="Sato Y."/>
            <person name="Wilson G."/>
            <person name="Kumar K."/>
            <person name="McCouch S."/>
            <person name="Juretic N."/>
            <person name="Hoen D."/>
            <person name="Wright S."/>
            <person name="Bruskiewich R."/>
            <person name="Bureau T."/>
            <person name="Miyao A."/>
            <person name="Hirochika H."/>
            <person name="Nishikawa T."/>
            <person name="Kadowaki K."/>
            <person name="Sugiura M."/>
            <person name="Burr B."/>
            <person name="Sasaki T."/>
        </authorList>
    </citation>
    <scope>NUCLEOTIDE SEQUENCE [LARGE SCALE GENOMIC DNA]</scope>
    <source>
        <strain evidence="3">cv. Nipponbare</strain>
    </source>
</reference>
<accession>A0A0P0VC31</accession>
<dbReference type="InParanoid" id="A0A0P0VC31"/>
<gene>
    <name evidence="2" type="ordered locus">Os01g0921450</name>
    <name evidence="2" type="ORF">OSNPB_010921450</name>
</gene>
<reference evidence="2 3" key="3">
    <citation type="journal article" date="2013" name="Rice">
        <title>Improvement of the Oryza sativa Nipponbare reference genome using next generation sequence and optical map data.</title>
        <authorList>
            <person name="Kawahara Y."/>
            <person name="de la Bastide M."/>
            <person name="Hamilton J.P."/>
            <person name="Kanamori H."/>
            <person name="McCombie W.R."/>
            <person name="Ouyang S."/>
            <person name="Schwartz D.C."/>
            <person name="Tanaka T."/>
            <person name="Wu J."/>
            <person name="Zhou S."/>
            <person name="Childs K.L."/>
            <person name="Davidson R.M."/>
            <person name="Lin H."/>
            <person name="Quesada-Ocampo L."/>
            <person name="Vaillancourt B."/>
            <person name="Sakai H."/>
            <person name="Lee S.S."/>
            <person name="Kim J."/>
            <person name="Numa H."/>
            <person name="Itoh T."/>
            <person name="Buell C.R."/>
            <person name="Matsumoto T."/>
        </authorList>
    </citation>
    <scope>NUCLEOTIDE SEQUENCE [LARGE SCALE GENOMIC DNA]</scope>
    <source>
        <strain evidence="3">cv. Nipponbare</strain>
    </source>
</reference>
<sequence length="140" mass="15002">MSIPTASSLMKSLASPENKPSSSGNTSSSASYMPRMRNSFSDDLFPIAIASPKLSSCRTHPLAASVKQSSSASASAAKIWLQMRRSSATSPLTTTLSAWIHFFILPSRTPHSTRCTSSRLILSTPSTARHSMSVSRRISP</sequence>
<dbReference type="AlphaFoldDB" id="A0A0P0VC31"/>
<name>A0A0P0VC31_ORYSJ</name>
<dbReference type="PaxDb" id="39947-A0A0P0VC31"/>
<dbReference type="Proteomes" id="UP000059680">
    <property type="component" value="Chromosome 1"/>
</dbReference>
<protein>
    <submittedName>
        <fullName evidence="2">Os01g0921450 protein</fullName>
    </submittedName>
</protein>
<feature type="compositionally biased region" description="Low complexity" evidence="1">
    <location>
        <begin position="21"/>
        <end position="31"/>
    </location>
</feature>
<proteinExistence type="predicted"/>
<organism evidence="2 3">
    <name type="scientific">Oryza sativa subsp. japonica</name>
    <name type="common">Rice</name>
    <dbReference type="NCBI Taxonomy" id="39947"/>
    <lineage>
        <taxon>Eukaryota</taxon>
        <taxon>Viridiplantae</taxon>
        <taxon>Streptophyta</taxon>
        <taxon>Embryophyta</taxon>
        <taxon>Tracheophyta</taxon>
        <taxon>Spermatophyta</taxon>
        <taxon>Magnoliopsida</taxon>
        <taxon>Liliopsida</taxon>
        <taxon>Poales</taxon>
        <taxon>Poaceae</taxon>
        <taxon>BOP clade</taxon>
        <taxon>Oryzoideae</taxon>
        <taxon>Oryzeae</taxon>
        <taxon>Oryzinae</taxon>
        <taxon>Oryza</taxon>
        <taxon>Oryza sativa</taxon>
    </lineage>
</organism>
<evidence type="ECO:0000313" key="2">
    <source>
        <dbReference type="EMBL" id="BAS75941.1"/>
    </source>
</evidence>
<feature type="region of interest" description="Disordered" evidence="1">
    <location>
        <begin position="1"/>
        <end position="34"/>
    </location>
</feature>
<keyword evidence="3" id="KW-1185">Reference proteome</keyword>
<evidence type="ECO:0000256" key="1">
    <source>
        <dbReference type="SAM" id="MobiDB-lite"/>
    </source>
</evidence>
<reference evidence="2 3" key="2">
    <citation type="journal article" date="2013" name="Plant Cell Physiol.">
        <title>Rice Annotation Project Database (RAP-DB): an integrative and interactive database for rice genomics.</title>
        <authorList>
            <person name="Sakai H."/>
            <person name="Lee S.S."/>
            <person name="Tanaka T."/>
            <person name="Numa H."/>
            <person name="Kim J."/>
            <person name="Kawahara Y."/>
            <person name="Wakimoto H."/>
            <person name="Yang C.C."/>
            <person name="Iwamoto M."/>
            <person name="Abe T."/>
            <person name="Yamada Y."/>
            <person name="Muto A."/>
            <person name="Inokuchi H."/>
            <person name="Ikemura T."/>
            <person name="Matsumoto T."/>
            <person name="Sasaki T."/>
            <person name="Itoh T."/>
        </authorList>
    </citation>
    <scope>NUCLEOTIDE SEQUENCE [LARGE SCALE GENOMIC DNA]</scope>
    <source>
        <strain evidence="3">cv. Nipponbare</strain>
    </source>
</reference>
<dbReference type="EMBL" id="AP014957">
    <property type="protein sequence ID" value="BAS75941.1"/>
    <property type="molecule type" value="Genomic_DNA"/>
</dbReference>
<dbReference type="Gramene" id="Os01t0921450-00">
    <property type="protein sequence ID" value="Os01t0921450-00"/>
    <property type="gene ID" value="Os01g0921450"/>
</dbReference>
<evidence type="ECO:0000313" key="3">
    <source>
        <dbReference type="Proteomes" id="UP000059680"/>
    </source>
</evidence>